<reference evidence="1" key="1">
    <citation type="submission" date="2019-08" db="EMBL/GenBank/DDBJ databases">
        <authorList>
            <person name="Kucharzyk K."/>
            <person name="Murdoch R.W."/>
            <person name="Higgins S."/>
            <person name="Loffler F."/>
        </authorList>
    </citation>
    <scope>NUCLEOTIDE SEQUENCE</scope>
</reference>
<evidence type="ECO:0000313" key="1">
    <source>
        <dbReference type="EMBL" id="MPM92366.1"/>
    </source>
</evidence>
<comment type="caution">
    <text evidence="1">The sequence shown here is derived from an EMBL/GenBank/DDBJ whole genome shotgun (WGS) entry which is preliminary data.</text>
</comment>
<protein>
    <submittedName>
        <fullName evidence="1">Uncharacterized protein</fullName>
    </submittedName>
</protein>
<gene>
    <name evidence="1" type="ORF">SDC9_139501</name>
</gene>
<sequence>MLLDACGDGKHVRIKDDVLFPDARSHQKLMTSLCDGNLALIGGSLPLLIKEHHHHGMAMACYLPGMGEEGLFTLLEADGVDDSPALHFTHGTLNDRPV</sequence>
<dbReference type="AlphaFoldDB" id="A0A645DSR5"/>
<accession>A0A645DSR5</accession>
<name>A0A645DSR5_9ZZZZ</name>
<proteinExistence type="predicted"/>
<dbReference type="EMBL" id="VSSQ01039313">
    <property type="protein sequence ID" value="MPM92366.1"/>
    <property type="molecule type" value="Genomic_DNA"/>
</dbReference>
<organism evidence="1">
    <name type="scientific">bioreactor metagenome</name>
    <dbReference type="NCBI Taxonomy" id="1076179"/>
    <lineage>
        <taxon>unclassified sequences</taxon>
        <taxon>metagenomes</taxon>
        <taxon>ecological metagenomes</taxon>
    </lineage>
</organism>